<organism evidence="3 4">
    <name type="scientific">Rhodovulum visakhapatnamense</name>
    <dbReference type="NCBI Taxonomy" id="364297"/>
    <lineage>
        <taxon>Bacteria</taxon>
        <taxon>Pseudomonadati</taxon>
        <taxon>Pseudomonadota</taxon>
        <taxon>Alphaproteobacteria</taxon>
        <taxon>Rhodobacterales</taxon>
        <taxon>Paracoccaceae</taxon>
        <taxon>Rhodovulum</taxon>
    </lineage>
</organism>
<evidence type="ECO:0000259" key="2">
    <source>
        <dbReference type="Pfam" id="PF00892"/>
    </source>
</evidence>
<gene>
    <name evidence="3" type="ORF">EV657_105158</name>
</gene>
<feature type="transmembrane region" description="Helical" evidence="1">
    <location>
        <begin position="223"/>
        <end position="245"/>
    </location>
</feature>
<dbReference type="InterPro" id="IPR037185">
    <property type="entry name" value="EmrE-like"/>
</dbReference>
<dbReference type="Proteomes" id="UP000295484">
    <property type="component" value="Unassembled WGS sequence"/>
</dbReference>
<evidence type="ECO:0000313" key="3">
    <source>
        <dbReference type="EMBL" id="TDX31310.1"/>
    </source>
</evidence>
<accession>A0A4V3GUL7</accession>
<sequence length="298" mass="30820">MDLWVIVTLGAAAVQTVRFMLQKRLRGLGLSTAGATFSRFVFAAPLAAAGLAALLAIRGEALPGLTPAFWAHAATGGLAQIIATFATVALFSERSFAVGMAFTKTEAIQVAAFSALLLGEPVSAPGMAAIAVGVLGVIALSRPPGGWRGAGVSYRALGLGLLAGGLFGLSAIGYRGATLQVDNADPLLRALMALSCVTAMQTLAMAAWMAWREPGELARVARTWTSVLPVGVAGVLGSAGWFTAFALQNAAYVRSLGQVELIFSILASMLVFKEKLRAAEIFGMALLLVSILMLVLLI</sequence>
<feature type="transmembrane region" description="Helical" evidence="1">
    <location>
        <begin position="152"/>
        <end position="174"/>
    </location>
</feature>
<protein>
    <submittedName>
        <fullName evidence="3">EamA-like transporter family protein</fullName>
    </submittedName>
</protein>
<reference evidence="3 4" key="1">
    <citation type="submission" date="2019-03" db="EMBL/GenBank/DDBJ databases">
        <title>Genomic Encyclopedia of Type Strains, Phase IV (KMG-IV): sequencing the most valuable type-strain genomes for metagenomic binning, comparative biology and taxonomic classification.</title>
        <authorList>
            <person name="Goeker M."/>
        </authorList>
    </citation>
    <scope>NUCLEOTIDE SEQUENCE [LARGE SCALE GENOMIC DNA]</scope>
    <source>
        <strain evidence="3 4">JA181</strain>
    </source>
</reference>
<dbReference type="AlphaFoldDB" id="A0A4V3GUL7"/>
<proteinExistence type="predicted"/>
<feature type="transmembrane region" description="Helical" evidence="1">
    <location>
        <begin position="69"/>
        <end position="91"/>
    </location>
</feature>
<keyword evidence="1" id="KW-1133">Transmembrane helix</keyword>
<dbReference type="EMBL" id="SOEB01000005">
    <property type="protein sequence ID" value="TDX31310.1"/>
    <property type="molecule type" value="Genomic_DNA"/>
</dbReference>
<dbReference type="InterPro" id="IPR000620">
    <property type="entry name" value="EamA_dom"/>
</dbReference>
<dbReference type="SUPFAM" id="SSF103481">
    <property type="entry name" value="Multidrug resistance efflux transporter EmrE"/>
    <property type="match status" value="2"/>
</dbReference>
<evidence type="ECO:0000256" key="1">
    <source>
        <dbReference type="SAM" id="Phobius"/>
    </source>
</evidence>
<feature type="transmembrane region" description="Helical" evidence="1">
    <location>
        <begin position="40"/>
        <end position="57"/>
    </location>
</feature>
<name>A0A4V3GUL7_9RHOB</name>
<keyword evidence="1" id="KW-0812">Transmembrane</keyword>
<evidence type="ECO:0000313" key="4">
    <source>
        <dbReference type="Proteomes" id="UP000295484"/>
    </source>
</evidence>
<feature type="transmembrane region" description="Helical" evidence="1">
    <location>
        <begin position="279"/>
        <end position="297"/>
    </location>
</feature>
<dbReference type="Pfam" id="PF00892">
    <property type="entry name" value="EamA"/>
    <property type="match status" value="1"/>
</dbReference>
<feature type="transmembrane region" description="Helical" evidence="1">
    <location>
        <begin position="122"/>
        <end position="140"/>
    </location>
</feature>
<feature type="domain" description="EamA" evidence="2">
    <location>
        <begin position="159"/>
        <end position="295"/>
    </location>
</feature>
<dbReference type="GO" id="GO:0016020">
    <property type="term" value="C:membrane"/>
    <property type="evidence" value="ECO:0007669"/>
    <property type="project" value="InterPro"/>
</dbReference>
<comment type="caution">
    <text evidence="3">The sequence shown here is derived from an EMBL/GenBank/DDBJ whole genome shotgun (WGS) entry which is preliminary data.</text>
</comment>
<feature type="transmembrane region" description="Helical" evidence="1">
    <location>
        <begin position="186"/>
        <end position="211"/>
    </location>
</feature>
<dbReference type="RefSeq" id="WP_134077436.1">
    <property type="nucleotide sequence ID" value="NZ_SOEB01000005.1"/>
</dbReference>
<keyword evidence="1" id="KW-0472">Membrane</keyword>
<feature type="transmembrane region" description="Helical" evidence="1">
    <location>
        <begin position="251"/>
        <end position="272"/>
    </location>
</feature>